<dbReference type="RefSeq" id="WP_183794151.1">
    <property type="nucleotide sequence ID" value="NZ_JACIDU010000016.1"/>
</dbReference>
<dbReference type="Proteomes" id="UP000584824">
    <property type="component" value="Unassembled WGS sequence"/>
</dbReference>
<evidence type="ECO:0000313" key="2">
    <source>
        <dbReference type="Proteomes" id="UP000584824"/>
    </source>
</evidence>
<dbReference type="EMBL" id="JACIDU010000016">
    <property type="protein sequence ID" value="MBB4105045.1"/>
    <property type="molecule type" value="Genomic_DNA"/>
</dbReference>
<sequence>MLRLLSEVRQTAGELDLSDVGHLVEMAILDVAVRWEGLDPDTINDAKLEMIAKTRLKQACEVRTGATVYRMDEWTVGPQRLPFAPRGPKLVE</sequence>
<evidence type="ECO:0000313" key="1">
    <source>
        <dbReference type="EMBL" id="MBB4105045.1"/>
    </source>
</evidence>
<organism evidence="1 2">
    <name type="scientific">Allorhizobium borbori</name>
    <dbReference type="NCBI Taxonomy" id="485907"/>
    <lineage>
        <taxon>Bacteria</taxon>
        <taxon>Pseudomonadati</taxon>
        <taxon>Pseudomonadota</taxon>
        <taxon>Alphaproteobacteria</taxon>
        <taxon>Hyphomicrobiales</taxon>
        <taxon>Rhizobiaceae</taxon>
        <taxon>Rhizobium/Agrobacterium group</taxon>
        <taxon>Allorhizobium</taxon>
    </lineage>
</organism>
<accession>A0A7W6K4G3</accession>
<comment type="caution">
    <text evidence="1">The sequence shown here is derived from an EMBL/GenBank/DDBJ whole genome shotgun (WGS) entry which is preliminary data.</text>
</comment>
<name>A0A7W6K4G3_9HYPH</name>
<protein>
    <submittedName>
        <fullName evidence="1">Uncharacterized protein</fullName>
    </submittedName>
</protein>
<keyword evidence="2" id="KW-1185">Reference proteome</keyword>
<proteinExistence type="predicted"/>
<reference evidence="1 2" key="1">
    <citation type="submission" date="2020-08" db="EMBL/GenBank/DDBJ databases">
        <title>Genomic Encyclopedia of Type Strains, Phase IV (KMG-IV): sequencing the most valuable type-strain genomes for metagenomic binning, comparative biology and taxonomic classification.</title>
        <authorList>
            <person name="Goeker M."/>
        </authorList>
    </citation>
    <scope>NUCLEOTIDE SEQUENCE [LARGE SCALE GENOMIC DNA]</scope>
    <source>
        <strain evidence="1 2">DSM 26385</strain>
    </source>
</reference>
<gene>
    <name evidence="1" type="ORF">GGQ66_003628</name>
</gene>
<dbReference type="AlphaFoldDB" id="A0A7W6K4G3"/>